<dbReference type="InterPro" id="IPR032710">
    <property type="entry name" value="NTF2-like_dom_sf"/>
</dbReference>
<dbReference type="Proteomes" id="UP000639643">
    <property type="component" value="Unassembled WGS sequence"/>
</dbReference>
<dbReference type="InterPro" id="IPR009959">
    <property type="entry name" value="Cyclase_SnoaL-like"/>
</dbReference>
<dbReference type="GO" id="GO:0030638">
    <property type="term" value="P:polyketide metabolic process"/>
    <property type="evidence" value="ECO:0007669"/>
    <property type="project" value="InterPro"/>
</dbReference>
<reference evidence="1" key="1">
    <citation type="journal article" date="2020" name="Phytopathology">
        <title>Genome Sequence Resources of Colletotrichum truncatum, C. plurivorum, C. musicola, and C. sojae: Four Species Pathogenic to Soybean (Glycine max).</title>
        <authorList>
            <person name="Rogerio F."/>
            <person name="Boufleur T.R."/>
            <person name="Ciampi-Guillardi M."/>
            <person name="Sukno S.A."/>
            <person name="Thon M.R."/>
            <person name="Massola Junior N.S."/>
            <person name="Baroncelli R."/>
        </authorList>
    </citation>
    <scope>NUCLEOTIDE SEQUENCE</scope>
    <source>
        <strain evidence="1">LFN0074</strain>
    </source>
</reference>
<dbReference type="EMBL" id="WIGM01000305">
    <property type="protein sequence ID" value="KAF6829647.1"/>
    <property type="molecule type" value="Genomic_DNA"/>
</dbReference>
<comment type="caution">
    <text evidence="1">The sequence shown here is derived from an EMBL/GenBank/DDBJ whole genome shotgun (WGS) entry which is preliminary data.</text>
</comment>
<dbReference type="Pfam" id="PF07366">
    <property type="entry name" value="SnoaL"/>
    <property type="match status" value="1"/>
</dbReference>
<sequence length="84" mass="9874">MEECHEVMKDCKNTLETLILDEENQRLAARVAFEWTPVKKWAGVEPTGKRATFSEHVFVWFDEGRMHTSVTLLDMDAFRRQMQA</sequence>
<gene>
    <name evidence="1" type="ORF">CMUS01_08065</name>
</gene>
<dbReference type="AlphaFoldDB" id="A0A8H6KDJ0"/>
<protein>
    <submittedName>
        <fullName evidence="1">Uncharacterized protein</fullName>
    </submittedName>
</protein>
<dbReference type="OrthoDB" id="2830113at2759"/>
<dbReference type="SUPFAM" id="SSF54427">
    <property type="entry name" value="NTF2-like"/>
    <property type="match status" value="1"/>
</dbReference>
<proteinExistence type="predicted"/>
<accession>A0A8H6KDJ0</accession>
<evidence type="ECO:0000313" key="1">
    <source>
        <dbReference type="EMBL" id="KAF6829647.1"/>
    </source>
</evidence>
<name>A0A8H6KDJ0_9PEZI</name>
<organism evidence="1 2">
    <name type="scientific">Colletotrichum musicola</name>
    <dbReference type="NCBI Taxonomy" id="2175873"/>
    <lineage>
        <taxon>Eukaryota</taxon>
        <taxon>Fungi</taxon>
        <taxon>Dikarya</taxon>
        <taxon>Ascomycota</taxon>
        <taxon>Pezizomycotina</taxon>
        <taxon>Sordariomycetes</taxon>
        <taxon>Hypocreomycetidae</taxon>
        <taxon>Glomerellales</taxon>
        <taxon>Glomerellaceae</taxon>
        <taxon>Colletotrichum</taxon>
        <taxon>Colletotrichum orchidearum species complex</taxon>
    </lineage>
</organism>
<keyword evidence="2" id="KW-1185">Reference proteome</keyword>
<dbReference type="Gene3D" id="3.10.450.50">
    <property type="match status" value="1"/>
</dbReference>
<evidence type="ECO:0000313" key="2">
    <source>
        <dbReference type="Proteomes" id="UP000639643"/>
    </source>
</evidence>